<name>A0A1J4KF78_9EUKA</name>
<dbReference type="AlphaFoldDB" id="A0A1J4KF78"/>
<reference evidence="2" key="1">
    <citation type="submission" date="2016-10" db="EMBL/GenBank/DDBJ databases">
        <authorList>
            <person name="Benchimol M."/>
            <person name="Almeida L.G."/>
            <person name="Vasconcelos A.T."/>
            <person name="Perreira-Neves A."/>
            <person name="Rosa I.A."/>
            <person name="Tasca T."/>
            <person name="Bogo M.R."/>
            <person name="de Souza W."/>
        </authorList>
    </citation>
    <scope>NUCLEOTIDE SEQUENCE [LARGE SCALE GENOMIC DNA]</scope>
    <source>
        <strain evidence="2">K</strain>
    </source>
</reference>
<organism evidence="2 3">
    <name type="scientific">Tritrichomonas foetus</name>
    <dbReference type="NCBI Taxonomy" id="1144522"/>
    <lineage>
        <taxon>Eukaryota</taxon>
        <taxon>Metamonada</taxon>
        <taxon>Parabasalia</taxon>
        <taxon>Tritrichomonadida</taxon>
        <taxon>Tritrichomonadidae</taxon>
        <taxon>Tritrichomonas</taxon>
    </lineage>
</organism>
<gene>
    <name evidence="2" type="ORF">TRFO_23662</name>
</gene>
<protein>
    <submittedName>
        <fullName evidence="2">Uncharacterized protein</fullName>
    </submittedName>
</protein>
<dbReference type="OrthoDB" id="10558122at2759"/>
<dbReference type="GeneID" id="94837987"/>
<evidence type="ECO:0000313" key="3">
    <source>
        <dbReference type="Proteomes" id="UP000179807"/>
    </source>
</evidence>
<dbReference type="VEuPathDB" id="TrichDB:TRFO_23662"/>
<feature type="compositionally biased region" description="Basic and acidic residues" evidence="1">
    <location>
        <begin position="1"/>
        <end position="19"/>
    </location>
</feature>
<accession>A0A1J4KF78</accession>
<feature type="compositionally biased region" description="Polar residues" evidence="1">
    <location>
        <begin position="40"/>
        <end position="55"/>
    </location>
</feature>
<sequence length="189" mass="21952">MSHYDREFPRDRDSGDRNRQYQPRFYSNSHDHPHSDSRPRQSFQISRTQSQSNQPVARDYNPRSREYVPPPREMVNVPEFNREQLQHQKDIVLLATVPFDDTDISRHPLCDLLMKGVKNEENMLKSIEKLANVLGSANEFVADCPDTTSAAKKAENFRSDLDGRREFLESLDGTLINSIENFFKLPSPE</sequence>
<keyword evidence="3" id="KW-1185">Reference proteome</keyword>
<feature type="region of interest" description="Disordered" evidence="1">
    <location>
        <begin position="1"/>
        <end position="72"/>
    </location>
</feature>
<proteinExistence type="predicted"/>
<evidence type="ECO:0000256" key="1">
    <source>
        <dbReference type="SAM" id="MobiDB-lite"/>
    </source>
</evidence>
<dbReference type="Proteomes" id="UP000179807">
    <property type="component" value="Unassembled WGS sequence"/>
</dbReference>
<comment type="caution">
    <text evidence="2">The sequence shown here is derived from an EMBL/GenBank/DDBJ whole genome shotgun (WGS) entry which is preliminary data.</text>
</comment>
<dbReference type="EMBL" id="MLAK01000680">
    <property type="protein sequence ID" value="OHT08029.1"/>
    <property type="molecule type" value="Genomic_DNA"/>
</dbReference>
<dbReference type="RefSeq" id="XP_068361165.1">
    <property type="nucleotide sequence ID" value="XM_068503283.1"/>
</dbReference>
<evidence type="ECO:0000313" key="2">
    <source>
        <dbReference type="EMBL" id="OHT08029.1"/>
    </source>
</evidence>
<feature type="compositionally biased region" description="Basic and acidic residues" evidence="1">
    <location>
        <begin position="29"/>
        <end position="39"/>
    </location>
</feature>